<dbReference type="RefSeq" id="WP_207705834.1">
    <property type="nucleotide sequence ID" value="NZ_CABHNA010000091.1"/>
</dbReference>
<protein>
    <submittedName>
        <fullName evidence="1">Uncharacterized protein</fullName>
    </submittedName>
</protein>
<dbReference type="AlphaFoldDB" id="A0A564UMX3"/>
<name>A0A564UMX3_9FIRM</name>
<gene>
    <name evidence="1" type="ORF">RTSSTS7063_02663</name>
</gene>
<reference evidence="1 2" key="1">
    <citation type="submission" date="2019-07" db="EMBL/GenBank/DDBJ databases">
        <authorList>
            <person name="Hibberd C M."/>
            <person name="Gehrig L. J."/>
            <person name="Chang H.-W."/>
            <person name="Venkatesh S."/>
        </authorList>
    </citation>
    <scope>NUCLEOTIDE SEQUENCE [LARGE SCALE GENOMIC DNA]</scope>
    <source>
        <strain evidence="1">Ruminococcus_torques_SSTS_Bg7063</strain>
    </source>
</reference>
<evidence type="ECO:0000313" key="2">
    <source>
        <dbReference type="Proteomes" id="UP000363661"/>
    </source>
</evidence>
<proteinExistence type="predicted"/>
<accession>A0A564UMX3</accession>
<organism evidence="1 2">
    <name type="scientific">[Ruminococcus] torques</name>
    <dbReference type="NCBI Taxonomy" id="33039"/>
    <lineage>
        <taxon>Bacteria</taxon>
        <taxon>Bacillati</taxon>
        <taxon>Bacillota</taxon>
        <taxon>Clostridia</taxon>
        <taxon>Lachnospirales</taxon>
        <taxon>Lachnospiraceae</taxon>
        <taxon>Mediterraneibacter</taxon>
    </lineage>
</organism>
<evidence type="ECO:0000313" key="1">
    <source>
        <dbReference type="EMBL" id="VUX20552.1"/>
    </source>
</evidence>
<keyword evidence="2" id="KW-1185">Reference proteome</keyword>
<dbReference type="Proteomes" id="UP000363661">
    <property type="component" value="Unassembled WGS sequence"/>
</dbReference>
<sequence>MLTALRGTLKYYGAFIGEIECYSARVTKYLNAFNMIKQTTVLPLLFRVFDDYEAGNIDENTLCSVLEFLLTYFVRTFPMMKERFVNQSR</sequence>
<dbReference type="EMBL" id="CABHNA010000091">
    <property type="protein sequence ID" value="VUX20552.1"/>
    <property type="molecule type" value="Genomic_DNA"/>
</dbReference>